<evidence type="ECO:0000313" key="10">
    <source>
        <dbReference type="Proteomes" id="UP000238701"/>
    </source>
</evidence>
<dbReference type="Proteomes" id="UP000238701">
    <property type="component" value="Unassembled WGS sequence"/>
</dbReference>
<dbReference type="GO" id="GO:0004316">
    <property type="term" value="F:3-oxoacyl-[acyl-carrier-protein] reductase (NADPH) activity"/>
    <property type="evidence" value="ECO:0007669"/>
    <property type="project" value="UniProtKB-EC"/>
</dbReference>
<comment type="similarity">
    <text evidence="2">Belongs to the short-chain dehydrogenases/reductases (SDR) family.</text>
</comment>
<comment type="function">
    <text evidence="1">Catalyzes the NADPH-dependent reduction of beta-ketoacyl-ACP substrates to beta-hydroxyacyl-ACP products, the first reductive step in the elongation cycle of fatty acid biosynthesis.</text>
</comment>
<accession>A0A2U3LAD5</accession>
<dbReference type="NCBIfam" id="NF005559">
    <property type="entry name" value="PRK07231.1"/>
    <property type="match status" value="1"/>
</dbReference>
<evidence type="ECO:0000259" key="8">
    <source>
        <dbReference type="SMART" id="SM00822"/>
    </source>
</evidence>
<evidence type="ECO:0000313" key="9">
    <source>
        <dbReference type="EMBL" id="SPF48904.1"/>
    </source>
</evidence>
<dbReference type="Gene3D" id="3.40.50.720">
    <property type="entry name" value="NAD(P)-binding Rossmann-like Domain"/>
    <property type="match status" value="1"/>
</dbReference>
<dbReference type="OrthoDB" id="9803333at2"/>
<dbReference type="SMART" id="SM00822">
    <property type="entry name" value="PKS_KR"/>
    <property type="match status" value="1"/>
</dbReference>
<dbReference type="PRINTS" id="PR00080">
    <property type="entry name" value="SDRFAMILY"/>
</dbReference>
<dbReference type="SUPFAM" id="SSF51735">
    <property type="entry name" value="NAD(P)-binding Rossmann-fold domains"/>
    <property type="match status" value="1"/>
</dbReference>
<dbReference type="InterPro" id="IPR020904">
    <property type="entry name" value="Sc_DH/Rdtase_CS"/>
</dbReference>
<dbReference type="PRINTS" id="PR00081">
    <property type="entry name" value="GDHRDH"/>
</dbReference>
<keyword evidence="5 9" id="KW-0560">Oxidoreductase</keyword>
<gene>
    <name evidence="9" type="primary">fabG</name>
    <name evidence="9" type="ORF">SBA1_90040</name>
</gene>
<evidence type="ECO:0000256" key="5">
    <source>
        <dbReference type="ARBA" id="ARBA00023002"/>
    </source>
</evidence>
<organism evidence="9 10">
    <name type="scientific">Candidatus Sulfotelmatobacter kueseliae</name>
    <dbReference type="NCBI Taxonomy" id="2042962"/>
    <lineage>
        <taxon>Bacteria</taxon>
        <taxon>Pseudomonadati</taxon>
        <taxon>Acidobacteriota</taxon>
        <taxon>Terriglobia</taxon>
        <taxon>Terriglobales</taxon>
        <taxon>Candidatus Korobacteraceae</taxon>
        <taxon>Candidatus Sulfotelmatobacter</taxon>
    </lineage>
</organism>
<name>A0A2U3LAD5_9BACT</name>
<dbReference type="InterPro" id="IPR036291">
    <property type="entry name" value="NAD(P)-bd_dom_sf"/>
</dbReference>
<dbReference type="EMBL" id="OMOD01000188">
    <property type="protein sequence ID" value="SPF48904.1"/>
    <property type="molecule type" value="Genomic_DNA"/>
</dbReference>
<keyword evidence="4" id="KW-0521">NADP</keyword>
<dbReference type="Pfam" id="PF13561">
    <property type="entry name" value="adh_short_C2"/>
    <property type="match status" value="1"/>
</dbReference>
<evidence type="ECO:0000256" key="7">
    <source>
        <dbReference type="ARBA" id="ARBA00048508"/>
    </source>
</evidence>
<evidence type="ECO:0000256" key="1">
    <source>
        <dbReference type="ARBA" id="ARBA00002607"/>
    </source>
</evidence>
<evidence type="ECO:0000256" key="4">
    <source>
        <dbReference type="ARBA" id="ARBA00022857"/>
    </source>
</evidence>
<dbReference type="FunFam" id="3.40.50.720:FF:000115">
    <property type="entry name" value="3-oxoacyl-[acyl-carrier-protein] reductase FabG"/>
    <property type="match status" value="1"/>
</dbReference>
<dbReference type="InterPro" id="IPR002347">
    <property type="entry name" value="SDR_fam"/>
</dbReference>
<sequence length="260" mass="27461">MKDTGLRGKVAIVTGAAAGIGRATARRFASEGCRVAAWDVNDSGQEELLRELSSAGGEPLFRKTNVCDSGDVEAGVQEIVARWNTVDVLINNAGITRDAQFVKWKDGAVVGTMTDEAFDSVISVNLKGVFLCSRAVVPHMIRQGSGVILNASSIVGLYGNFGQTNYAATKAGVIAFARTWARELAKYNIRVNAVAPGFIATEMVQKMPEKVIQTMVSHTPLGRMGTPEDVAEAYVWLASGAASFVTGTVLSVDGGFVLGT</sequence>
<dbReference type="GO" id="GO:0030497">
    <property type="term" value="P:fatty acid elongation"/>
    <property type="evidence" value="ECO:0007669"/>
    <property type="project" value="TreeGrafter"/>
</dbReference>
<dbReference type="InterPro" id="IPR057326">
    <property type="entry name" value="KR_dom"/>
</dbReference>
<dbReference type="PANTHER" id="PTHR42760">
    <property type="entry name" value="SHORT-CHAIN DEHYDROGENASES/REDUCTASES FAMILY MEMBER"/>
    <property type="match status" value="1"/>
</dbReference>
<comment type="catalytic activity">
    <reaction evidence="7">
        <text>a (3R)-hydroxyacyl-[ACP] + NADP(+) = a 3-oxoacyl-[ACP] + NADPH + H(+)</text>
        <dbReference type="Rhea" id="RHEA:17397"/>
        <dbReference type="Rhea" id="RHEA-COMP:9916"/>
        <dbReference type="Rhea" id="RHEA-COMP:9945"/>
        <dbReference type="ChEBI" id="CHEBI:15378"/>
        <dbReference type="ChEBI" id="CHEBI:57783"/>
        <dbReference type="ChEBI" id="CHEBI:58349"/>
        <dbReference type="ChEBI" id="CHEBI:78776"/>
        <dbReference type="ChEBI" id="CHEBI:78827"/>
        <dbReference type="EC" id="1.1.1.100"/>
    </reaction>
</comment>
<dbReference type="PROSITE" id="PS00061">
    <property type="entry name" value="ADH_SHORT"/>
    <property type="match status" value="1"/>
</dbReference>
<feature type="domain" description="Ketoreductase" evidence="8">
    <location>
        <begin position="9"/>
        <end position="197"/>
    </location>
</feature>
<protein>
    <recommendedName>
        <fullName evidence="3">3-oxoacyl-[acyl-carrier-protein] reductase FabG</fullName>
    </recommendedName>
    <alternativeName>
        <fullName evidence="6">Beta-ketoacyl-ACP reductase</fullName>
    </alternativeName>
</protein>
<evidence type="ECO:0000256" key="6">
    <source>
        <dbReference type="ARBA" id="ARBA00029899"/>
    </source>
</evidence>
<dbReference type="PANTHER" id="PTHR42760:SF40">
    <property type="entry name" value="3-OXOACYL-[ACYL-CARRIER-PROTEIN] REDUCTASE, CHLOROPLASTIC"/>
    <property type="match status" value="1"/>
</dbReference>
<dbReference type="CDD" id="cd05333">
    <property type="entry name" value="BKR_SDR_c"/>
    <property type="match status" value="1"/>
</dbReference>
<evidence type="ECO:0000256" key="3">
    <source>
        <dbReference type="ARBA" id="ARBA00017650"/>
    </source>
</evidence>
<dbReference type="NCBIfam" id="NF009466">
    <property type="entry name" value="PRK12826.1-2"/>
    <property type="match status" value="1"/>
</dbReference>
<evidence type="ECO:0000256" key="2">
    <source>
        <dbReference type="ARBA" id="ARBA00006484"/>
    </source>
</evidence>
<reference evidence="10" key="1">
    <citation type="submission" date="2018-02" db="EMBL/GenBank/DDBJ databases">
        <authorList>
            <person name="Hausmann B."/>
        </authorList>
    </citation>
    <scope>NUCLEOTIDE SEQUENCE [LARGE SCALE GENOMIC DNA]</scope>
    <source>
        <strain evidence="10">Peat soil MAG SbA1</strain>
    </source>
</reference>
<proteinExistence type="inferred from homology"/>
<dbReference type="AlphaFoldDB" id="A0A2U3LAD5"/>